<name>A0A918D1X9_9BACI</name>
<protein>
    <submittedName>
        <fullName evidence="3">MerR family transcriptional regulator</fullName>
    </submittedName>
</protein>
<dbReference type="Proteomes" id="UP000624041">
    <property type="component" value="Unassembled WGS sequence"/>
</dbReference>
<dbReference type="GO" id="GO:0003677">
    <property type="term" value="F:DNA binding"/>
    <property type="evidence" value="ECO:0007669"/>
    <property type="project" value="UniProtKB-KW"/>
</dbReference>
<keyword evidence="4" id="KW-1185">Reference proteome</keyword>
<organism evidence="3 4">
    <name type="scientific">Oceanobacillus indicireducens</name>
    <dbReference type="NCBI Taxonomy" id="1004261"/>
    <lineage>
        <taxon>Bacteria</taxon>
        <taxon>Bacillati</taxon>
        <taxon>Bacillota</taxon>
        <taxon>Bacilli</taxon>
        <taxon>Bacillales</taxon>
        <taxon>Bacillaceae</taxon>
        <taxon>Oceanobacillus</taxon>
    </lineage>
</organism>
<keyword evidence="1" id="KW-0238">DNA-binding</keyword>
<reference evidence="3" key="2">
    <citation type="submission" date="2020-09" db="EMBL/GenBank/DDBJ databases">
        <authorList>
            <person name="Sun Q."/>
            <person name="Ohkuma M."/>
        </authorList>
    </citation>
    <scope>NUCLEOTIDE SEQUENCE</scope>
    <source>
        <strain evidence="3">JCM 17251</strain>
    </source>
</reference>
<evidence type="ECO:0000313" key="3">
    <source>
        <dbReference type="EMBL" id="GGN59193.1"/>
    </source>
</evidence>
<dbReference type="InterPro" id="IPR047057">
    <property type="entry name" value="MerR_fam"/>
</dbReference>
<gene>
    <name evidence="3" type="primary">mta</name>
    <name evidence="3" type="ORF">GCM10007971_22030</name>
</gene>
<dbReference type="InterPro" id="IPR009061">
    <property type="entry name" value="DNA-bd_dom_put_sf"/>
</dbReference>
<dbReference type="PANTHER" id="PTHR30204">
    <property type="entry name" value="REDOX-CYCLING DRUG-SENSING TRANSCRIPTIONAL ACTIVATOR SOXR"/>
    <property type="match status" value="1"/>
</dbReference>
<dbReference type="GO" id="GO:0003700">
    <property type="term" value="F:DNA-binding transcription factor activity"/>
    <property type="evidence" value="ECO:0007669"/>
    <property type="project" value="InterPro"/>
</dbReference>
<evidence type="ECO:0000313" key="4">
    <source>
        <dbReference type="Proteomes" id="UP000624041"/>
    </source>
</evidence>
<dbReference type="EMBL" id="BMOS01000014">
    <property type="protein sequence ID" value="GGN59193.1"/>
    <property type="molecule type" value="Genomic_DNA"/>
</dbReference>
<dbReference type="PANTHER" id="PTHR30204:SF90">
    <property type="entry name" value="HTH-TYPE TRANSCRIPTIONAL ACTIVATOR MTA"/>
    <property type="match status" value="1"/>
</dbReference>
<evidence type="ECO:0000256" key="1">
    <source>
        <dbReference type="ARBA" id="ARBA00023125"/>
    </source>
</evidence>
<dbReference type="SMART" id="SM00422">
    <property type="entry name" value="HTH_MERR"/>
    <property type="match status" value="1"/>
</dbReference>
<feature type="domain" description="HTH merR-type" evidence="2">
    <location>
        <begin position="1"/>
        <end position="24"/>
    </location>
</feature>
<dbReference type="RefSeq" id="WP_188857249.1">
    <property type="nucleotide sequence ID" value="NZ_BMOS01000014.1"/>
</dbReference>
<dbReference type="AlphaFoldDB" id="A0A918D1X9"/>
<sequence length="230" mass="26974">MYSIGKLAEISKTTIRTLRYYDEEAFAKLYYILTLKEIDFPLKQIKTIITNQEKSPMELLQMQMELIQSEIKQFKKNKHTLESFIQVMELGGHKNWEDIFNTFKHISPVNSKFTEKRQKYFTNEELEILNTLPKVGQDTPVVSDFINLFREIRQAIADEVNPSSKKGQQLANKWFEIAKEMYGENAATAKKAYQVYRTKKENLGFVYLDEDVISFIEDAYDHQLKGDGNE</sequence>
<comment type="caution">
    <text evidence="3">The sequence shown here is derived from an EMBL/GenBank/DDBJ whole genome shotgun (WGS) entry which is preliminary data.</text>
</comment>
<dbReference type="InterPro" id="IPR000551">
    <property type="entry name" value="MerR-type_HTH_dom"/>
</dbReference>
<accession>A0A918D1X9</accession>
<reference evidence="3" key="1">
    <citation type="journal article" date="2014" name="Int. J. Syst. Evol. Microbiol.">
        <title>Complete genome sequence of Corynebacterium casei LMG S-19264T (=DSM 44701T), isolated from a smear-ripened cheese.</title>
        <authorList>
            <consortium name="US DOE Joint Genome Institute (JGI-PGF)"/>
            <person name="Walter F."/>
            <person name="Albersmeier A."/>
            <person name="Kalinowski J."/>
            <person name="Ruckert C."/>
        </authorList>
    </citation>
    <scope>NUCLEOTIDE SEQUENCE</scope>
    <source>
        <strain evidence="3">JCM 17251</strain>
    </source>
</reference>
<dbReference type="Gene3D" id="1.10.1660.10">
    <property type="match status" value="1"/>
</dbReference>
<dbReference type="SUPFAM" id="SSF46955">
    <property type="entry name" value="Putative DNA-binding domain"/>
    <property type="match status" value="1"/>
</dbReference>
<evidence type="ECO:0000259" key="2">
    <source>
        <dbReference type="PROSITE" id="PS50937"/>
    </source>
</evidence>
<dbReference type="PROSITE" id="PS50937">
    <property type="entry name" value="HTH_MERR_2"/>
    <property type="match status" value="1"/>
</dbReference>
<proteinExistence type="predicted"/>